<gene>
    <name evidence="6" type="ORF">SAMN04488117_1084</name>
</gene>
<organism evidence="6 7">
    <name type="scientific">Celeribacter baekdonensis</name>
    <dbReference type="NCBI Taxonomy" id="875171"/>
    <lineage>
        <taxon>Bacteria</taxon>
        <taxon>Pseudomonadati</taxon>
        <taxon>Pseudomonadota</taxon>
        <taxon>Alphaproteobacteria</taxon>
        <taxon>Rhodobacterales</taxon>
        <taxon>Roseobacteraceae</taxon>
        <taxon>Celeribacter</taxon>
    </lineage>
</organism>
<dbReference type="Gene3D" id="1.10.357.10">
    <property type="entry name" value="Tetracycline Repressor, domain 2"/>
    <property type="match status" value="1"/>
</dbReference>
<keyword evidence="3" id="KW-0804">Transcription</keyword>
<dbReference type="Gene3D" id="1.10.10.60">
    <property type="entry name" value="Homeodomain-like"/>
    <property type="match status" value="1"/>
</dbReference>
<dbReference type="PANTHER" id="PTHR47506">
    <property type="entry name" value="TRANSCRIPTIONAL REGULATORY PROTEIN"/>
    <property type="match status" value="1"/>
</dbReference>
<dbReference type="PANTHER" id="PTHR47506:SF7">
    <property type="entry name" value="TRANSCRIPTIONAL REGULATORY PROTEIN"/>
    <property type="match status" value="1"/>
</dbReference>
<dbReference type="InterPro" id="IPR001647">
    <property type="entry name" value="HTH_TetR"/>
</dbReference>
<dbReference type="SUPFAM" id="SSF46689">
    <property type="entry name" value="Homeodomain-like"/>
    <property type="match status" value="1"/>
</dbReference>
<feature type="DNA-binding region" description="H-T-H motif" evidence="4">
    <location>
        <begin position="32"/>
        <end position="51"/>
    </location>
</feature>
<dbReference type="AlphaFoldDB" id="A0A1G7PGM8"/>
<dbReference type="InterPro" id="IPR009057">
    <property type="entry name" value="Homeodomain-like_sf"/>
</dbReference>
<protein>
    <submittedName>
        <fullName evidence="6">Transcriptional regulator, TetR family</fullName>
    </submittedName>
</protein>
<keyword evidence="2 4" id="KW-0238">DNA-binding</keyword>
<evidence type="ECO:0000313" key="7">
    <source>
        <dbReference type="Proteomes" id="UP000182284"/>
    </source>
</evidence>
<evidence type="ECO:0000256" key="2">
    <source>
        <dbReference type="ARBA" id="ARBA00023125"/>
    </source>
</evidence>
<dbReference type="Pfam" id="PF00440">
    <property type="entry name" value="TetR_N"/>
    <property type="match status" value="1"/>
</dbReference>
<evidence type="ECO:0000256" key="3">
    <source>
        <dbReference type="ARBA" id="ARBA00023163"/>
    </source>
</evidence>
<dbReference type="SUPFAM" id="SSF48498">
    <property type="entry name" value="Tetracyclin repressor-like, C-terminal domain"/>
    <property type="match status" value="1"/>
</dbReference>
<feature type="domain" description="HTH tetR-type" evidence="5">
    <location>
        <begin position="9"/>
        <end position="69"/>
    </location>
</feature>
<dbReference type="RefSeq" id="WP_074645850.1">
    <property type="nucleotide sequence ID" value="NZ_FNBL01000008.1"/>
</dbReference>
<reference evidence="6 7" key="1">
    <citation type="submission" date="2016-10" db="EMBL/GenBank/DDBJ databases">
        <authorList>
            <person name="de Groot N.N."/>
        </authorList>
    </citation>
    <scope>NUCLEOTIDE SEQUENCE [LARGE SCALE GENOMIC DNA]</scope>
    <source>
        <strain evidence="6 7">DSM 27375</strain>
    </source>
</reference>
<evidence type="ECO:0000256" key="4">
    <source>
        <dbReference type="PROSITE-ProRule" id="PRU00335"/>
    </source>
</evidence>
<name>A0A1G7PGM8_9RHOB</name>
<dbReference type="Proteomes" id="UP000182284">
    <property type="component" value="Unassembled WGS sequence"/>
</dbReference>
<dbReference type="PROSITE" id="PS50977">
    <property type="entry name" value="HTH_TETR_2"/>
    <property type="match status" value="1"/>
</dbReference>
<evidence type="ECO:0000313" key="6">
    <source>
        <dbReference type="EMBL" id="SDF84799.1"/>
    </source>
</evidence>
<dbReference type="GO" id="GO:0003677">
    <property type="term" value="F:DNA binding"/>
    <property type="evidence" value="ECO:0007669"/>
    <property type="project" value="UniProtKB-UniRule"/>
</dbReference>
<dbReference type="EMBL" id="FNBL01000008">
    <property type="protein sequence ID" value="SDF84799.1"/>
    <property type="molecule type" value="Genomic_DNA"/>
</dbReference>
<keyword evidence="1" id="KW-0805">Transcription regulation</keyword>
<evidence type="ECO:0000259" key="5">
    <source>
        <dbReference type="PROSITE" id="PS50977"/>
    </source>
</evidence>
<accession>A0A1G7PGM8</accession>
<dbReference type="InterPro" id="IPR036271">
    <property type="entry name" value="Tet_transcr_reg_TetR-rel_C_sf"/>
</dbReference>
<evidence type="ECO:0000256" key="1">
    <source>
        <dbReference type="ARBA" id="ARBA00023015"/>
    </source>
</evidence>
<proteinExistence type="predicted"/>
<sequence>MARPKGTGADARDRLVAAAGRGFRKGGFGGIGVDALAKEAGLTSGAFYAHLGSKAGAFRMAVDDGLGFLLNGIEDFQARHGADWRDKFVDFYLGDRMATGLDEACALPTLTADVARADDETRHAYAEGLTEIVDKIANGPGQRMSRDQVWALVAVLSGAAGMARAVTDPTLREEVLAAAAQAAKAI</sequence>
<dbReference type="OrthoDB" id="9811084at2"/>